<evidence type="ECO:0000256" key="1">
    <source>
        <dbReference type="ARBA" id="ARBA00001946"/>
    </source>
</evidence>
<dbReference type="InterPro" id="IPR001206">
    <property type="entry name" value="Diacylglycerol_kinase_cat_dom"/>
</dbReference>
<evidence type="ECO:0000256" key="2">
    <source>
        <dbReference type="ARBA" id="ARBA00005983"/>
    </source>
</evidence>
<accession>A0A2A9DQ80</accession>
<keyword evidence="4" id="KW-0808">Transferase</keyword>
<dbReference type="AlphaFoldDB" id="A0A2A9DQ80"/>
<dbReference type="EMBL" id="PDJF01000001">
    <property type="protein sequence ID" value="PFG28070.1"/>
    <property type="molecule type" value="Genomic_DNA"/>
</dbReference>
<gene>
    <name evidence="4" type="ORF">ATK06_1153</name>
</gene>
<dbReference type="Proteomes" id="UP000221653">
    <property type="component" value="Unassembled WGS sequence"/>
</dbReference>
<organism evidence="4 5">
    <name type="scientific">Corynebacterium renale</name>
    <dbReference type="NCBI Taxonomy" id="1724"/>
    <lineage>
        <taxon>Bacteria</taxon>
        <taxon>Bacillati</taxon>
        <taxon>Actinomycetota</taxon>
        <taxon>Actinomycetes</taxon>
        <taxon>Mycobacteriales</taxon>
        <taxon>Corynebacteriaceae</taxon>
        <taxon>Corynebacterium</taxon>
    </lineage>
</organism>
<dbReference type="Gene3D" id="2.60.200.40">
    <property type="match status" value="1"/>
</dbReference>
<dbReference type="SMART" id="SM00046">
    <property type="entry name" value="DAGKc"/>
    <property type="match status" value="1"/>
</dbReference>
<feature type="domain" description="DAGKc" evidence="3">
    <location>
        <begin position="5"/>
        <end position="150"/>
    </location>
</feature>
<comment type="cofactor">
    <cofactor evidence="1">
        <name>Mg(2+)</name>
        <dbReference type="ChEBI" id="CHEBI:18420"/>
    </cofactor>
</comment>
<dbReference type="GO" id="GO:0005886">
    <property type="term" value="C:plasma membrane"/>
    <property type="evidence" value="ECO:0007669"/>
    <property type="project" value="TreeGrafter"/>
</dbReference>
<proteinExistence type="inferred from homology"/>
<dbReference type="Gene3D" id="3.40.50.10330">
    <property type="entry name" value="Probable inorganic polyphosphate/atp-NAD kinase, domain 1"/>
    <property type="match status" value="1"/>
</dbReference>
<dbReference type="Pfam" id="PF00781">
    <property type="entry name" value="DAGK_cat"/>
    <property type="match status" value="1"/>
</dbReference>
<comment type="caution">
    <text evidence="4">The sequence shown here is derived from an EMBL/GenBank/DDBJ whole genome shotgun (WGS) entry which is preliminary data.</text>
</comment>
<reference evidence="4 5" key="1">
    <citation type="submission" date="2017-10" db="EMBL/GenBank/DDBJ databases">
        <title>Sequencing the genomes of 1000 actinobacteria strains.</title>
        <authorList>
            <person name="Klenk H.-P."/>
        </authorList>
    </citation>
    <scope>NUCLEOTIDE SEQUENCE [LARGE SCALE GENOMIC DNA]</scope>
    <source>
        <strain evidence="4 5">DSM 20688</strain>
    </source>
</reference>
<sequence>MPGKVWCVRVLMVSNPNSTGSVASDPALARRVIPILQRVQGIRLRSVFTHHAGHAAELVRGLTTEDYDVLLVAGGDGTVNEVINGLLGPVDTWTPQHRDTLPALAILPTGSANVFARALGFRLDPIIAAQQVAGLLRGGVRRTLCLGTWDNHWFSCNAGMGIDAEVIRRVDRVRERGFKATPLRYLKVSLEAWVKNQFGPSSISMEAHLATYADSGPQTVTLGELPLLFVSNTNPWTFLGPLPVVTNPGNSFDKGLSAFGLSSLRGVGGVAGLLHLIGVGRNRWFERFIHRRTVELDDLASVTLTCDKPESFQVDGEFIGTMSQVRLGYKPDALTVVAPQDRWVLSAQAPQSIAMATRDLVLRESRTLTN</sequence>
<keyword evidence="4" id="KW-0418">Kinase</keyword>
<dbReference type="PANTHER" id="PTHR12358">
    <property type="entry name" value="SPHINGOSINE KINASE"/>
    <property type="match status" value="1"/>
</dbReference>
<comment type="similarity">
    <text evidence="2">Belongs to the diacylglycerol/lipid kinase family.</text>
</comment>
<evidence type="ECO:0000259" key="3">
    <source>
        <dbReference type="PROSITE" id="PS50146"/>
    </source>
</evidence>
<keyword evidence="5" id="KW-1185">Reference proteome</keyword>
<dbReference type="PROSITE" id="PS50146">
    <property type="entry name" value="DAGK"/>
    <property type="match status" value="1"/>
</dbReference>
<dbReference type="InterPro" id="IPR017438">
    <property type="entry name" value="ATP-NAD_kinase_N"/>
</dbReference>
<dbReference type="InterPro" id="IPR016064">
    <property type="entry name" value="NAD/diacylglycerol_kinase_sf"/>
</dbReference>
<dbReference type="GO" id="GO:0004143">
    <property type="term" value="F:ATP-dependent diacylglycerol kinase activity"/>
    <property type="evidence" value="ECO:0007669"/>
    <property type="project" value="TreeGrafter"/>
</dbReference>
<dbReference type="PANTHER" id="PTHR12358:SF106">
    <property type="entry name" value="LIPID KINASE YEGS"/>
    <property type="match status" value="1"/>
</dbReference>
<protein>
    <submittedName>
        <fullName evidence="4">Diacylglycerol kinase family enzyme</fullName>
    </submittedName>
</protein>
<evidence type="ECO:0000313" key="5">
    <source>
        <dbReference type="Proteomes" id="UP000221653"/>
    </source>
</evidence>
<name>A0A2A9DQ80_9CORY</name>
<evidence type="ECO:0000313" key="4">
    <source>
        <dbReference type="EMBL" id="PFG28070.1"/>
    </source>
</evidence>
<dbReference type="SUPFAM" id="SSF111331">
    <property type="entry name" value="NAD kinase/diacylglycerol kinase-like"/>
    <property type="match status" value="1"/>
</dbReference>
<dbReference type="STRING" id="1724.GCA_001044175_02173"/>
<dbReference type="InterPro" id="IPR050187">
    <property type="entry name" value="Lipid_Phosphate_FormReg"/>
</dbReference>